<name>A0ABU5EH93_9PROT</name>
<reference evidence="1 2" key="1">
    <citation type="journal article" date="2016" name="Antonie Van Leeuwenhoek">
        <title>Dongia soli sp. nov., isolated from soil from Dokdo, Korea.</title>
        <authorList>
            <person name="Kim D.U."/>
            <person name="Lee H."/>
            <person name="Kim H."/>
            <person name="Kim S.G."/>
            <person name="Ka J.O."/>
        </authorList>
    </citation>
    <scope>NUCLEOTIDE SEQUENCE [LARGE SCALE GENOMIC DNA]</scope>
    <source>
        <strain evidence="1 2">D78</strain>
    </source>
</reference>
<evidence type="ECO:0000313" key="2">
    <source>
        <dbReference type="Proteomes" id="UP001279642"/>
    </source>
</evidence>
<keyword evidence="2" id="KW-1185">Reference proteome</keyword>
<dbReference type="Proteomes" id="UP001279642">
    <property type="component" value="Unassembled WGS sequence"/>
</dbReference>
<sequence length="178" mass="17894">MTVTEYGFETASADHGALSLLAGGDDLFDLTQLAAIAETVPAHSAIAMETGTSSGLAVADHFLSASHGQALPAHLLVASNDPVDAAGQLAAKPGQETTQDNTMAIHDPEDTALAHLQHPAEPVALAAADIFADTGGDLASFQTAAGGSHAPMGSGIFTPFNPQPLLDGLHAMAVLAHA</sequence>
<accession>A0ABU5EH93</accession>
<gene>
    <name evidence="1" type="ORF">SMD27_23060</name>
</gene>
<comment type="caution">
    <text evidence="1">The sequence shown here is derived from an EMBL/GenBank/DDBJ whole genome shotgun (WGS) entry which is preliminary data.</text>
</comment>
<evidence type="ECO:0000313" key="1">
    <source>
        <dbReference type="EMBL" id="MDY0885736.1"/>
    </source>
</evidence>
<dbReference type="EMBL" id="JAXCLW010000013">
    <property type="protein sequence ID" value="MDY0885736.1"/>
    <property type="molecule type" value="Genomic_DNA"/>
</dbReference>
<dbReference type="RefSeq" id="WP_320510812.1">
    <property type="nucleotide sequence ID" value="NZ_JAXCLW010000013.1"/>
</dbReference>
<protein>
    <submittedName>
        <fullName evidence="1">Uncharacterized protein</fullName>
    </submittedName>
</protein>
<organism evidence="1 2">
    <name type="scientific">Dongia soli</name>
    <dbReference type="NCBI Taxonomy" id="600628"/>
    <lineage>
        <taxon>Bacteria</taxon>
        <taxon>Pseudomonadati</taxon>
        <taxon>Pseudomonadota</taxon>
        <taxon>Alphaproteobacteria</taxon>
        <taxon>Rhodospirillales</taxon>
        <taxon>Dongiaceae</taxon>
        <taxon>Dongia</taxon>
    </lineage>
</organism>
<proteinExistence type="predicted"/>